<sequence>MPRGRGGTGRRTRTGEAAPGRVPVADARPPLGGRGALPADGRPRTVAPSPPRCQEHRMSELNYPEQGGTRRTPLPPGYRHLHEELPIGRGRAALAAAGEAITTFRMHRAAGTGVRADAPRAAPGVRVEVAPGIGPLRLRAPCTVVWTADEEDRVGFGYGTREGHPVCGEEAFLAELRADGSVWFTVTAFSRPAGTLTRLAGPLLPVFQRRYVRHLGRTLRRLTPPR</sequence>
<feature type="domain" description="DUF1990" evidence="2">
    <location>
        <begin position="62"/>
        <end position="217"/>
    </location>
</feature>
<dbReference type="PANTHER" id="PTHR34202:SF1">
    <property type="entry name" value="UPF0548 PROTEIN"/>
    <property type="match status" value="1"/>
</dbReference>
<dbReference type="EMBL" id="BMND01000002">
    <property type="protein sequence ID" value="GGN33380.1"/>
    <property type="molecule type" value="Genomic_DNA"/>
</dbReference>
<evidence type="ECO:0000259" key="2">
    <source>
        <dbReference type="Pfam" id="PF09348"/>
    </source>
</evidence>
<dbReference type="PANTHER" id="PTHR34202">
    <property type="entry name" value="UPF0548 PROTEIN"/>
    <property type="match status" value="1"/>
</dbReference>
<dbReference type="Proteomes" id="UP000600080">
    <property type="component" value="Unassembled WGS sequence"/>
</dbReference>
<dbReference type="Pfam" id="PF09348">
    <property type="entry name" value="DUF1990"/>
    <property type="match status" value="1"/>
</dbReference>
<feature type="region of interest" description="Disordered" evidence="1">
    <location>
        <begin position="1"/>
        <end position="57"/>
    </location>
</feature>
<reference evidence="4" key="1">
    <citation type="journal article" date="2019" name="Int. J. Syst. Evol. Microbiol.">
        <title>The Global Catalogue of Microorganisms (GCM) 10K type strain sequencing project: providing services to taxonomists for standard genome sequencing and annotation.</title>
        <authorList>
            <consortium name="The Broad Institute Genomics Platform"/>
            <consortium name="The Broad Institute Genome Sequencing Center for Infectious Disease"/>
            <person name="Wu L."/>
            <person name="Ma J."/>
        </authorList>
    </citation>
    <scope>NUCLEOTIDE SEQUENCE [LARGE SCALE GENOMIC DNA]</scope>
    <source>
        <strain evidence="4">CGMCC 4.7323</strain>
    </source>
</reference>
<protein>
    <recommendedName>
        <fullName evidence="2">DUF1990 domain-containing protein</fullName>
    </recommendedName>
</protein>
<name>A0ABQ2IWR0_9ACTN</name>
<proteinExistence type="predicted"/>
<evidence type="ECO:0000313" key="3">
    <source>
        <dbReference type="EMBL" id="GGN33380.1"/>
    </source>
</evidence>
<evidence type="ECO:0000256" key="1">
    <source>
        <dbReference type="SAM" id="MobiDB-lite"/>
    </source>
</evidence>
<keyword evidence="4" id="KW-1185">Reference proteome</keyword>
<comment type="caution">
    <text evidence="3">The sequence shown here is derived from an EMBL/GenBank/DDBJ whole genome shotgun (WGS) entry which is preliminary data.</text>
</comment>
<organism evidence="3 4">
    <name type="scientific">Streptomyces kronopolitis</name>
    <dbReference type="NCBI Taxonomy" id="1612435"/>
    <lineage>
        <taxon>Bacteria</taxon>
        <taxon>Bacillati</taxon>
        <taxon>Actinomycetota</taxon>
        <taxon>Actinomycetes</taxon>
        <taxon>Kitasatosporales</taxon>
        <taxon>Streptomycetaceae</taxon>
        <taxon>Streptomyces</taxon>
    </lineage>
</organism>
<dbReference type="InterPro" id="IPR018960">
    <property type="entry name" value="DUF1990"/>
</dbReference>
<evidence type="ECO:0000313" key="4">
    <source>
        <dbReference type="Proteomes" id="UP000600080"/>
    </source>
</evidence>
<accession>A0ABQ2IWR0</accession>
<gene>
    <name evidence="3" type="ORF">GCM10012285_04380</name>
</gene>